<dbReference type="SUPFAM" id="SSF46689">
    <property type="entry name" value="Homeodomain-like"/>
    <property type="match status" value="2"/>
</dbReference>
<dbReference type="SUPFAM" id="SSF51215">
    <property type="entry name" value="Regulatory protein AraC"/>
    <property type="match status" value="1"/>
</dbReference>
<dbReference type="InterPro" id="IPR018060">
    <property type="entry name" value="HTH_AraC"/>
</dbReference>
<keyword evidence="2" id="KW-0238">DNA-binding</keyword>
<protein>
    <recommendedName>
        <fullName evidence="4">HTH araC/xylS-type domain-containing protein</fullName>
    </recommendedName>
</protein>
<dbReference type="Proteomes" id="UP000076574">
    <property type="component" value="Unassembled WGS sequence"/>
</dbReference>
<evidence type="ECO:0000256" key="1">
    <source>
        <dbReference type="ARBA" id="ARBA00023015"/>
    </source>
</evidence>
<proteinExistence type="predicted"/>
<dbReference type="Gene3D" id="1.10.10.60">
    <property type="entry name" value="Homeodomain-like"/>
    <property type="match status" value="2"/>
</dbReference>
<dbReference type="PANTHER" id="PTHR46796">
    <property type="entry name" value="HTH-TYPE TRANSCRIPTIONAL ACTIVATOR RHAS-RELATED"/>
    <property type="match status" value="1"/>
</dbReference>
<dbReference type="InterPro" id="IPR037923">
    <property type="entry name" value="HTH-like"/>
</dbReference>
<dbReference type="InterPro" id="IPR050204">
    <property type="entry name" value="AraC_XylS_family_regulators"/>
</dbReference>
<comment type="caution">
    <text evidence="5">The sequence shown here is derived from an EMBL/GenBank/DDBJ whole genome shotgun (WGS) entry which is preliminary data.</text>
</comment>
<dbReference type="GO" id="GO:0043565">
    <property type="term" value="F:sequence-specific DNA binding"/>
    <property type="evidence" value="ECO:0007669"/>
    <property type="project" value="InterPro"/>
</dbReference>
<dbReference type="EMBL" id="LVYV01000034">
    <property type="protein sequence ID" value="KZD21891.1"/>
    <property type="molecule type" value="Genomic_DNA"/>
</dbReference>
<dbReference type="AlphaFoldDB" id="A0A161R021"/>
<dbReference type="STRING" id="943830.A4A58_12330"/>
<keyword evidence="6" id="KW-1185">Reference proteome</keyword>
<evidence type="ECO:0000313" key="6">
    <source>
        <dbReference type="Proteomes" id="UP000076574"/>
    </source>
</evidence>
<dbReference type="Pfam" id="PF12833">
    <property type="entry name" value="HTH_18"/>
    <property type="match status" value="1"/>
</dbReference>
<gene>
    <name evidence="5" type="ORF">A4A58_12330</name>
</gene>
<keyword evidence="1" id="KW-0805">Transcription regulation</keyword>
<keyword evidence="3" id="KW-0804">Transcription</keyword>
<evidence type="ECO:0000313" key="5">
    <source>
        <dbReference type="EMBL" id="KZD21891.1"/>
    </source>
</evidence>
<accession>A0A161R021</accession>
<dbReference type="SMART" id="SM00342">
    <property type="entry name" value="HTH_ARAC"/>
    <property type="match status" value="1"/>
</dbReference>
<reference evidence="5 6" key="1">
    <citation type="submission" date="2016-03" db="EMBL/GenBank/DDBJ databases">
        <title>Microsymbionts genomes from the relict species Vavilovia formosa (Stev.) Fed.</title>
        <authorList>
            <person name="Kopat V."/>
            <person name="Chirak E."/>
            <person name="Kimeklis A."/>
            <person name="Andronov E."/>
        </authorList>
    </citation>
    <scope>NUCLEOTIDE SEQUENCE [LARGE SCALE GENOMIC DNA]</scope>
    <source>
        <strain evidence="5 6">Vaf07</strain>
    </source>
</reference>
<evidence type="ECO:0000256" key="2">
    <source>
        <dbReference type="ARBA" id="ARBA00023125"/>
    </source>
</evidence>
<dbReference type="InterPro" id="IPR009057">
    <property type="entry name" value="Homeodomain-like_sf"/>
</dbReference>
<evidence type="ECO:0000259" key="4">
    <source>
        <dbReference type="PROSITE" id="PS01124"/>
    </source>
</evidence>
<sequence length="295" mass="32545">MGPNMLSSFERLRHTATADLLIAADDEHAAVAGRGDYAMPWHWHDCLMFILPSCGTIELKHEAGREGSWLSQDRFAIVPPNQAHETRAGIGAHSHVAIYATGSILKRFERENGSLSEFRRRTSTTRLFRRSDRLRALQALLVGDGRHAYGNAHVRHGLSSALLVECIAEALGGEAVSSASHREHGMTLVAELRDYLTLHADRDVPLDALQGRFGVSRRHITRLFRAGTGASIGEFQQRVRLDNANELLKVTDLPIGEIALRVGFDSGAALAHAMRRADGQSPSEVRKRMARPIKL</sequence>
<name>A0A161R021_9BRAD</name>
<evidence type="ECO:0000256" key="3">
    <source>
        <dbReference type="ARBA" id="ARBA00023163"/>
    </source>
</evidence>
<dbReference type="PROSITE" id="PS01124">
    <property type="entry name" value="HTH_ARAC_FAMILY_2"/>
    <property type="match status" value="1"/>
</dbReference>
<feature type="domain" description="HTH araC/xylS-type" evidence="4">
    <location>
        <begin position="190"/>
        <end position="288"/>
    </location>
</feature>
<organism evidence="5 6">
    <name type="scientific">Tardiphaga robiniae</name>
    <dbReference type="NCBI Taxonomy" id="943830"/>
    <lineage>
        <taxon>Bacteria</taxon>
        <taxon>Pseudomonadati</taxon>
        <taxon>Pseudomonadota</taxon>
        <taxon>Alphaproteobacteria</taxon>
        <taxon>Hyphomicrobiales</taxon>
        <taxon>Nitrobacteraceae</taxon>
        <taxon>Tardiphaga</taxon>
    </lineage>
</organism>
<dbReference type="GO" id="GO:0003700">
    <property type="term" value="F:DNA-binding transcription factor activity"/>
    <property type="evidence" value="ECO:0007669"/>
    <property type="project" value="InterPro"/>
</dbReference>